<dbReference type="Proteomes" id="UP001163846">
    <property type="component" value="Unassembled WGS sequence"/>
</dbReference>
<feature type="transmembrane region" description="Helical" evidence="1">
    <location>
        <begin position="21"/>
        <end position="39"/>
    </location>
</feature>
<sequence length="100" mass="11845">MFRSRLLPEVEGGRGMSWYSFFLCLDRFCVYSSLILIQVVSYTTLLLTSLSSILTSHSPLIMIRPYCFKFFMPQLVQIALEYHKKSRNNYTSRWKLKYAI</sequence>
<keyword evidence="3" id="KW-1185">Reference proteome</keyword>
<protein>
    <submittedName>
        <fullName evidence="2">Uncharacterized protein</fullName>
    </submittedName>
</protein>
<gene>
    <name evidence="2" type="ORF">F5878DRAFT_618190</name>
</gene>
<name>A0AA38PA75_9AGAR</name>
<proteinExistence type="predicted"/>
<evidence type="ECO:0000313" key="3">
    <source>
        <dbReference type="Proteomes" id="UP001163846"/>
    </source>
</evidence>
<keyword evidence="1" id="KW-0812">Transmembrane</keyword>
<organism evidence="2 3">
    <name type="scientific">Lentinula raphanica</name>
    <dbReference type="NCBI Taxonomy" id="153919"/>
    <lineage>
        <taxon>Eukaryota</taxon>
        <taxon>Fungi</taxon>
        <taxon>Dikarya</taxon>
        <taxon>Basidiomycota</taxon>
        <taxon>Agaricomycotina</taxon>
        <taxon>Agaricomycetes</taxon>
        <taxon>Agaricomycetidae</taxon>
        <taxon>Agaricales</taxon>
        <taxon>Marasmiineae</taxon>
        <taxon>Omphalotaceae</taxon>
        <taxon>Lentinula</taxon>
    </lineage>
</organism>
<keyword evidence="1" id="KW-1133">Transmembrane helix</keyword>
<evidence type="ECO:0000256" key="1">
    <source>
        <dbReference type="SAM" id="Phobius"/>
    </source>
</evidence>
<dbReference type="AlphaFoldDB" id="A0AA38PA75"/>
<comment type="caution">
    <text evidence="2">The sequence shown here is derived from an EMBL/GenBank/DDBJ whole genome shotgun (WGS) entry which is preliminary data.</text>
</comment>
<evidence type="ECO:0000313" key="2">
    <source>
        <dbReference type="EMBL" id="KAJ3838896.1"/>
    </source>
</evidence>
<reference evidence="2" key="1">
    <citation type="submission" date="2022-08" db="EMBL/GenBank/DDBJ databases">
        <authorList>
            <consortium name="DOE Joint Genome Institute"/>
            <person name="Min B."/>
            <person name="Riley R."/>
            <person name="Sierra-Patev S."/>
            <person name="Naranjo-Ortiz M."/>
            <person name="Looney B."/>
            <person name="Konkel Z."/>
            <person name="Slot J.C."/>
            <person name="Sakamoto Y."/>
            <person name="Steenwyk J.L."/>
            <person name="Rokas A."/>
            <person name="Carro J."/>
            <person name="Camarero S."/>
            <person name="Ferreira P."/>
            <person name="Molpeceres G."/>
            <person name="Ruiz-Duenas F.J."/>
            <person name="Serrano A."/>
            <person name="Henrissat B."/>
            <person name="Drula E."/>
            <person name="Hughes K.W."/>
            <person name="Mata J.L."/>
            <person name="Ishikawa N.K."/>
            <person name="Vargas-Isla R."/>
            <person name="Ushijima S."/>
            <person name="Smith C.A."/>
            <person name="Ahrendt S."/>
            <person name="Andreopoulos W."/>
            <person name="He G."/>
            <person name="Labutti K."/>
            <person name="Lipzen A."/>
            <person name="Ng V."/>
            <person name="Sandor L."/>
            <person name="Barry K."/>
            <person name="Martinez A.T."/>
            <person name="Xiao Y."/>
            <person name="Gibbons J.G."/>
            <person name="Terashima K."/>
            <person name="Hibbett D.S."/>
            <person name="Grigoriev I.V."/>
        </authorList>
    </citation>
    <scope>NUCLEOTIDE SEQUENCE</scope>
    <source>
        <strain evidence="2">TFB9207</strain>
    </source>
</reference>
<accession>A0AA38PA75</accession>
<keyword evidence="1" id="KW-0472">Membrane</keyword>
<dbReference type="EMBL" id="MU806158">
    <property type="protein sequence ID" value="KAJ3838896.1"/>
    <property type="molecule type" value="Genomic_DNA"/>
</dbReference>